<dbReference type="Pfam" id="PF13439">
    <property type="entry name" value="Glyco_transf_4"/>
    <property type="match status" value="1"/>
</dbReference>
<keyword evidence="3" id="KW-0328">Glycosyltransferase</keyword>
<name>A0A379E7Y3_9PORP</name>
<dbReference type="PANTHER" id="PTHR12526">
    <property type="entry name" value="GLYCOSYLTRANSFERASE"/>
    <property type="match status" value="1"/>
</dbReference>
<sequence length="356" mass="40635">MKNILFILPTDSLGGAEQVIKQIAKYHIEQGDFVDLIITSNRDTQIWESIKGIHIYYLKGILQLPRLLWKLPENKRRHFDRVYTSHAKINVLAGILRKLNILKTSCFIARESTSIFVRFKGVKRFIYKIGYGIGYGKIDLLICQTEKMKESLCKYIPHIIKQINIITIPNPIDKSFYSISQEISPFRFPYIISAGRMIPEKGFDILIKSYAILNPIKNNLPNLVILGDGPLKKELKYLVNSLGIENKVFFPGFQADVKPFFKNAELCVISSRIEGFPNVLLQMMSQNEKIICSLCAGGIGDIKGIAIIPINDVESLAEAIKNTLSINLSQNRFLFDRFLSERSITNFMEQIDKNIQ</sequence>
<reference evidence="3 4" key="1">
    <citation type="submission" date="2018-06" db="EMBL/GenBank/DDBJ databases">
        <authorList>
            <consortium name="Pathogen Informatics"/>
            <person name="Doyle S."/>
        </authorList>
    </citation>
    <scope>NUCLEOTIDE SEQUENCE [LARGE SCALE GENOMIC DNA]</scope>
    <source>
        <strain evidence="3 4">NCTC11632</strain>
    </source>
</reference>
<evidence type="ECO:0000313" key="3">
    <source>
        <dbReference type="EMBL" id="SUB88421.1"/>
    </source>
</evidence>
<dbReference type="AlphaFoldDB" id="A0A379E7Y3"/>
<feature type="domain" description="Glycosyltransferase subfamily 4-like N-terminal" evidence="2">
    <location>
        <begin position="14"/>
        <end position="174"/>
    </location>
</feature>
<dbReference type="InterPro" id="IPR028098">
    <property type="entry name" value="Glyco_trans_4-like_N"/>
</dbReference>
<keyword evidence="3" id="KW-0808">Transferase</keyword>
<dbReference type="Gene3D" id="3.40.50.2000">
    <property type="entry name" value="Glycogen Phosphorylase B"/>
    <property type="match status" value="2"/>
</dbReference>
<gene>
    <name evidence="3" type="primary">mfpsA</name>
    <name evidence="3" type="ORF">NCTC11632_00490</name>
</gene>
<dbReference type="SUPFAM" id="SSF53756">
    <property type="entry name" value="UDP-Glycosyltransferase/glycogen phosphorylase"/>
    <property type="match status" value="1"/>
</dbReference>
<organism evidence="3 4">
    <name type="scientific">Porphyromonas macacae</name>
    <dbReference type="NCBI Taxonomy" id="28115"/>
    <lineage>
        <taxon>Bacteria</taxon>
        <taxon>Pseudomonadati</taxon>
        <taxon>Bacteroidota</taxon>
        <taxon>Bacteroidia</taxon>
        <taxon>Bacteroidales</taxon>
        <taxon>Porphyromonadaceae</taxon>
        <taxon>Porphyromonas</taxon>
    </lineage>
</organism>
<dbReference type="EMBL" id="UGTF01000002">
    <property type="protein sequence ID" value="SUB88421.1"/>
    <property type="molecule type" value="Genomic_DNA"/>
</dbReference>
<dbReference type="EC" id="2.4.1.246" evidence="3"/>
<dbReference type="RefSeq" id="WP_025004623.1">
    <property type="nucleotide sequence ID" value="NZ_UGTF01000002.1"/>
</dbReference>
<dbReference type="Pfam" id="PF00534">
    <property type="entry name" value="Glycos_transf_1"/>
    <property type="match status" value="1"/>
</dbReference>
<protein>
    <submittedName>
        <fullName evidence="3">Mannosylfructose-phosphate synthase</fullName>
        <ecNumber evidence="3">2.4.1.246</ecNumber>
    </submittedName>
</protein>
<dbReference type="Proteomes" id="UP000254156">
    <property type="component" value="Unassembled WGS sequence"/>
</dbReference>
<proteinExistence type="predicted"/>
<evidence type="ECO:0000259" key="1">
    <source>
        <dbReference type="Pfam" id="PF00534"/>
    </source>
</evidence>
<accession>A0A379E7Y3</accession>
<feature type="domain" description="Glycosyl transferase family 1" evidence="1">
    <location>
        <begin position="189"/>
        <end position="332"/>
    </location>
</feature>
<dbReference type="PANTHER" id="PTHR12526:SF630">
    <property type="entry name" value="GLYCOSYLTRANSFERASE"/>
    <property type="match status" value="1"/>
</dbReference>
<evidence type="ECO:0000313" key="4">
    <source>
        <dbReference type="Proteomes" id="UP000254156"/>
    </source>
</evidence>
<dbReference type="InterPro" id="IPR001296">
    <property type="entry name" value="Glyco_trans_1"/>
</dbReference>
<evidence type="ECO:0000259" key="2">
    <source>
        <dbReference type="Pfam" id="PF13439"/>
    </source>
</evidence>
<dbReference type="GO" id="GO:0103011">
    <property type="term" value="F:mannosylfructose-phosphate synthase activity"/>
    <property type="evidence" value="ECO:0007669"/>
    <property type="project" value="UniProtKB-EC"/>
</dbReference>